<evidence type="ECO:0000313" key="1">
    <source>
        <dbReference type="EMBL" id="SVA12732.1"/>
    </source>
</evidence>
<protein>
    <submittedName>
        <fullName evidence="1">Uncharacterized protein</fullName>
    </submittedName>
</protein>
<sequence length="113" mass="13419">MKWVILVYLSINTNIGLPVDDVRHRRFDFPATDFSECIDISEQINDLVNRGRESEDQVVRSFYWVYHNMLDDIKAECVYGEPMSPSTKWENNDPWLWRNLVEDNFLTPEPPPQ</sequence>
<proteinExistence type="predicted"/>
<dbReference type="EMBL" id="UINC01004223">
    <property type="protein sequence ID" value="SVA12732.1"/>
    <property type="molecule type" value="Genomic_DNA"/>
</dbReference>
<accession>A0A381T973</accession>
<name>A0A381T973_9ZZZZ</name>
<reference evidence="1" key="1">
    <citation type="submission" date="2018-05" db="EMBL/GenBank/DDBJ databases">
        <authorList>
            <person name="Lanie J.A."/>
            <person name="Ng W.-L."/>
            <person name="Kazmierczak K.M."/>
            <person name="Andrzejewski T.M."/>
            <person name="Davidsen T.M."/>
            <person name="Wayne K.J."/>
            <person name="Tettelin H."/>
            <person name="Glass J.I."/>
            <person name="Rusch D."/>
            <person name="Podicherti R."/>
            <person name="Tsui H.-C.T."/>
            <person name="Winkler M.E."/>
        </authorList>
    </citation>
    <scope>NUCLEOTIDE SEQUENCE</scope>
</reference>
<dbReference type="AlphaFoldDB" id="A0A381T973"/>
<organism evidence="1">
    <name type="scientific">marine metagenome</name>
    <dbReference type="NCBI Taxonomy" id="408172"/>
    <lineage>
        <taxon>unclassified sequences</taxon>
        <taxon>metagenomes</taxon>
        <taxon>ecological metagenomes</taxon>
    </lineage>
</organism>
<gene>
    <name evidence="1" type="ORF">METZ01_LOCUS65586</name>
</gene>